<organism evidence="2">
    <name type="scientific">uncultured Nocardioidaceae bacterium</name>
    <dbReference type="NCBI Taxonomy" id="253824"/>
    <lineage>
        <taxon>Bacteria</taxon>
        <taxon>Bacillati</taxon>
        <taxon>Actinomycetota</taxon>
        <taxon>Actinomycetes</taxon>
        <taxon>Propionibacteriales</taxon>
        <taxon>Nocardioidaceae</taxon>
        <taxon>environmental samples</taxon>
    </lineage>
</organism>
<reference evidence="2" key="1">
    <citation type="submission" date="2020-02" db="EMBL/GenBank/DDBJ databases">
        <authorList>
            <person name="Meier V. D."/>
        </authorList>
    </citation>
    <scope>NUCLEOTIDE SEQUENCE</scope>
    <source>
        <strain evidence="2">AVDCRST_MAG36</strain>
    </source>
</reference>
<dbReference type="InterPro" id="IPR017937">
    <property type="entry name" value="Thioredoxin_CS"/>
</dbReference>
<evidence type="ECO:0000313" key="2">
    <source>
        <dbReference type="EMBL" id="CAA9321464.1"/>
    </source>
</evidence>
<gene>
    <name evidence="2" type="ORF">AVDCRST_MAG36-544</name>
</gene>
<dbReference type="InterPro" id="IPR036249">
    <property type="entry name" value="Thioredoxin-like_sf"/>
</dbReference>
<dbReference type="GO" id="GO:0045454">
    <property type="term" value="P:cell redox homeostasis"/>
    <property type="evidence" value="ECO:0007669"/>
    <property type="project" value="TreeGrafter"/>
</dbReference>
<proteinExistence type="predicted"/>
<dbReference type="Gene3D" id="3.40.30.10">
    <property type="entry name" value="Glutaredoxin"/>
    <property type="match status" value="1"/>
</dbReference>
<evidence type="ECO:0000259" key="1">
    <source>
        <dbReference type="Pfam" id="PF00462"/>
    </source>
</evidence>
<dbReference type="PROSITE" id="PS51354">
    <property type="entry name" value="GLUTAREDOXIN_2"/>
    <property type="match status" value="1"/>
</dbReference>
<dbReference type="PANTHER" id="PTHR34386:SF1">
    <property type="entry name" value="GLUTAREDOXIN-LIKE PROTEIN NRDH"/>
    <property type="match status" value="1"/>
</dbReference>
<accession>A0A6J4L2X7</accession>
<dbReference type="PANTHER" id="PTHR34386">
    <property type="entry name" value="GLUTAREDOXIN"/>
    <property type="match status" value="1"/>
</dbReference>
<protein>
    <submittedName>
        <fullName evidence="2">Mycoredoxin</fullName>
        <ecNumber evidence="2">1.20.4.3</ecNumber>
    </submittedName>
</protein>
<dbReference type="SUPFAM" id="SSF52833">
    <property type="entry name" value="Thioredoxin-like"/>
    <property type="match status" value="1"/>
</dbReference>
<keyword evidence="2" id="KW-0560">Oxidoreductase</keyword>
<dbReference type="PROSITE" id="PS00194">
    <property type="entry name" value="THIOREDOXIN_1"/>
    <property type="match status" value="1"/>
</dbReference>
<dbReference type="Pfam" id="PF00462">
    <property type="entry name" value="Glutaredoxin"/>
    <property type="match status" value="1"/>
</dbReference>
<dbReference type="InterPro" id="IPR002109">
    <property type="entry name" value="Glutaredoxin"/>
</dbReference>
<dbReference type="GO" id="GO:0009055">
    <property type="term" value="F:electron transfer activity"/>
    <property type="evidence" value="ECO:0007669"/>
    <property type="project" value="TreeGrafter"/>
</dbReference>
<sequence>MAAGSADTPLVTMYSTTWCGYCSRLKSQMQREGISFEVVDIEQQPEFAELVERVNGGNQTVPTLVYSDGTAQTNPPLKDVKAKVAALAG</sequence>
<dbReference type="EMBL" id="CADCUH010000027">
    <property type="protein sequence ID" value="CAA9321464.1"/>
    <property type="molecule type" value="Genomic_DNA"/>
</dbReference>
<dbReference type="InterPro" id="IPR051548">
    <property type="entry name" value="Grx-like_ET"/>
</dbReference>
<dbReference type="GO" id="GO:0016491">
    <property type="term" value="F:oxidoreductase activity"/>
    <property type="evidence" value="ECO:0007669"/>
    <property type="project" value="UniProtKB-KW"/>
</dbReference>
<dbReference type="AlphaFoldDB" id="A0A6J4L2X7"/>
<dbReference type="InterPro" id="IPR011915">
    <property type="entry name" value="GlrX_actino"/>
</dbReference>
<dbReference type="CDD" id="cd02976">
    <property type="entry name" value="NrdH"/>
    <property type="match status" value="1"/>
</dbReference>
<name>A0A6J4L2X7_9ACTN</name>
<feature type="domain" description="Glutaredoxin" evidence="1">
    <location>
        <begin position="11"/>
        <end position="66"/>
    </location>
</feature>
<dbReference type="NCBIfam" id="TIGR02200">
    <property type="entry name" value="GlrX_actino"/>
    <property type="match status" value="1"/>
</dbReference>
<dbReference type="EC" id="1.20.4.3" evidence="2"/>